<dbReference type="Proteomes" id="UP000717328">
    <property type="component" value="Unassembled WGS sequence"/>
</dbReference>
<dbReference type="OrthoDB" id="194468at2759"/>
<accession>A0A9P7GIY2</accession>
<gene>
    <name evidence="1" type="ORF">H0H81_008398</name>
</gene>
<dbReference type="Gene3D" id="2.120.10.30">
    <property type="entry name" value="TolB, C-terminal domain"/>
    <property type="match status" value="1"/>
</dbReference>
<keyword evidence="2" id="KW-1185">Reference proteome</keyword>
<dbReference type="Pfam" id="PF07676">
    <property type="entry name" value="PD40"/>
    <property type="match status" value="1"/>
</dbReference>
<dbReference type="InterPro" id="IPR011659">
    <property type="entry name" value="WD40"/>
</dbReference>
<sequence length="836" mass="92942">MASKDAYARFVPDVLPYTMNNGTRQTTKSELALRVLKYLALCSAAITLSSILPTPWSLNHVQTPVSRVKVGPADPASEWEDNIWPLREQTPWDISTDFPYPRKLEYEVQEGTWLRLDVHPTSGDIVFDMIGDIYCLPAAEVATRGLTRARPILLGVPFDSDPHFSPEGDRIVFRSDAELGVENIWVTRWKGCEAMDLRPTQPADKDLLEALKLKESEERLLAEGHKETLQRKHNRLVREGRIGAQRVTNETYRWVSDARFHPFDSTIITTKWYTSSRSLGAGEGWQYHVPSADDLESHKERRVVAGEGSRIVSRSLPRGWSSEEYGDQQIGPEQHIWNGGDSIIYSKNIVDESAFAYSKDVHKGIYAIFQKNLTTGQTETLVSASPGGASRPELSRDGRTLAFVRRVRDKEALVLKDLQTGTIHHVWYGLTYDLSTISAPMGTYPSFAFTPSDDAVIIWAAGQIYNVSLTINDSGEKIASSTEPVPIPFVAHIEKRLAETRHSEYDLVKEETKLTQRVRAFKELRVDDTGARAVFQAAGVTYVQDISHKATVKVPVLDASSPYYSPVFVHGADNLVLHARWSDTNFTSFEIADLNTGVAHALAGLPLGRYFSPILCECSGPTRQIAFIKSGGSILTGDVVATANTGLYLGTITLPADGTAQSHTIKVRDLRLVKTEIDVDDRASLRFLEKNKKLLVQQSQRAFIIDLATGANEVGQYVHSTIASGKMSSELVVSPREVKSVYAAETIAFVDFFHVYLAPGNTTKADQEVWSRPGNATKGLVRLSLDGGHDVTFTRDGKKLFWFLGMIAFQTSPNLARVTIDFFTRPLPAFRGDFED</sequence>
<dbReference type="EMBL" id="JABCKI010000233">
    <property type="protein sequence ID" value="KAG5651504.1"/>
    <property type="molecule type" value="Genomic_DNA"/>
</dbReference>
<reference evidence="1" key="1">
    <citation type="submission" date="2021-02" db="EMBL/GenBank/DDBJ databases">
        <authorList>
            <person name="Nieuwenhuis M."/>
            <person name="Van De Peppel L.J.J."/>
        </authorList>
    </citation>
    <scope>NUCLEOTIDE SEQUENCE</scope>
    <source>
        <strain evidence="1">D49</strain>
    </source>
</reference>
<comment type="caution">
    <text evidence="1">The sequence shown here is derived from an EMBL/GenBank/DDBJ whole genome shotgun (WGS) entry which is preliminary data.</text>
</comment>
<organism evidence="1 2">
    <name type="scientific">Sphagnurus paluster</name>
    <dbReference type="NCBI Taxonomy" id="117069"/>
    <lineage>
        <taxon>Eukaryota</taxon>
        <taxon>Fungi</taxon>
        <taxon>Dikarya</taxon>
        <taxon>Basidiomycota</taxon>
        <taxon>Agaricomycotina</taxon>
        <taxon>Agaricomycetes</taxon>
        <taxon>Agaricomycetidae</taxon>
        <taxon>Agaricales</taxon>
        <taxon>Tricholomatineae</taxon>
        <taxon>Lyophyllaceae</taxon>
        <taxon>Sphagnurus</taxon>
    </lineage>
</organism>
<dbReference type="InterPro" id="IPR011042">
    <property type="entry name" value="6-blade_b-propeller_TolB-like"/>
</dbReference>
<evidence type="ECO:0000313" key="2">
    <source>
        <dbReference type="Proteomes" id="UP000717328"/>
    </source>
</evidence>
<dbReference type="SUPFAM" id="SSF82171">
    <property type="entry name" value="DPP6 N-terminal domain-like"/>
    <property type="match status" value="1"/>
</dbReference>
<protein>
    <submittedName>
        <fullName evidence="1">Uncharacterized protein</fullName>
    </submittedName>
</protein>
<reference evidence="1" key="2">
    <citation type="submission" date="2021-10" db="EMBL/GenBank/DDBJ databases">
        <title>Phylogenomics reveals ancestral predisposition of the termite-cultivated fungus Termitomyces towards a domesticated lifestyle.</title>
        <authorList>
            <person name="Auxier B."/>
            <person name="Grum-Grzhimaylo A."/>
            <person name="Cardenas M.E."/>
            <person name="Lodge J.D."/>
            <person name="Laessoe T."/>
            <person name="Pedersen O."/>
            <person name="Smith M.E."/>
            <person name="Kuyper T.W."/>
            <person name="Franco-Molano E.A."/>
            <person name="Baroni T.J."/>
            <person name="Aanen D.K."/>
        </authorList>
    </citation>
    <scope>NUCLEOTIDE SEQUENCE</scope>
    <source>
        <strain evidence="1">D49</strain>
    </source>
</reference>
<evidence type="ECO:0000313" key="1">
    <source>
        <dbReference type="EMBL" id="KAG5651504.1"/>
    </source>
</evidence>
<name>A0A9P7GIY2_9AGAR</name>
<dbReference type="Gene3D" id="2.120.10.60">
    <property type="entry name" value="Tricorn protease N-terminal domain"/>
    <property type="match status" value="1"/>
</dbReference>
<proteinExistence type="predicted"/>
<dbReference type="AlphaFoldDB" id="A0A9P7GIY2"/>